<gene>
    <name evidence="1" type="ORF">A3D25_04810</name>
</gene>
<reference evidence="1 2" key="1">
    <citation type="journal article" date="2016" name="Nat. Commun.">
        <title>Thousands of microbial genomes shed light on interconnected biogeochemical processes in an aquifer system.</title>
        <authorList>
            <person name="Anantharaman K."/>
            <person name="Brown C.T."/>
            <person name="Hug L.A."/>
            <person name="Sharon I."/>
            <person name="Castelle C.J."/>
            <person name="Probst A.J."/>
            <person name="Thomas B.C."/>
            <person name="Singh A."/>
            <person name="Wilkins M.J."/>
            <person name="Karaoz U."/>
            <person name="Brodie E.L."/>
            <person name="Williams K.H."/>
            <person name="Hubbard S.S."/>
            <person name="Banfield J.F."/>
        </authorList>
    </citation>
    <scope>NUCLEOTIDE SEQUENCE [LARGE SCALE GENOMIC DNA]</scope>
</reference>
<evidence type="ECO:0000313" key="2">
    <source>
        <dbReference type="Proteomes" id="UP000177328"/>
    </source>
</evidence>
<comment type="caution">
    <text evidence="1">The sequence shown here is derived from an EMBL/GenBank/DDBJ whole genome shotgun (WGS) entry which is preliminary data.</text>
</comment>
<organism evidence="1 2">
    <name type="scientific">Candidatus Daviesbacteria bacterium RIFCSPHIGHO2_02_FULL_43_12</name>
    <dbReference type="NCBI Taxonomy" id="1797776"/>
    <lineage>
        <taxon>Bacteria</taxon>
        <taxon>Candidatus Daviesiibacteriota</taxon>
    </lineage>
</organism>
<proteinExistence type="predicted"/>
<accession>A0A1F5KH17</accession>
<dbReference type="Proteomes" id="UP000177328">
    <property type="component" value="Unassembled WGS sequence"/>
</dbReference>
<protein>
    <submittedName>
        <fullName evidence="1">Uncharacterized protein</fullName>
    </submittedName>
</protein>
<name>A0A1F5KH17_9BACT</name>
<dbReference type="EMBL" id="MFDD01000014">
    <property type="protein sequence ID" value="OGE40095.1"/>
    <property type="molecule type" value="Genomic_DNA"/>
</dbReference>
<sequence length="221" mass="25530">MQYLKVNKIQKEFHIEGFPDGVKVIRVKGRKAQRFSDLVLHKRDLDFADECLNCINQATNAQELINEALWRSAIIFYIKCFGNNASRSQLSERVIYKNDPKAVKVFNYFSNLRNKYIVHDENSYSQSLPGAILNKGDKSYKIEKIICFSALLETLTKKNINKLHLLIKTAQLYVASQNDKICEILTIELEASPYNKLLSREPVVYNAPTLKEIDKKRVLNN</sequence>
<dbReference type="AlphaFoldDB" id="A0A1F5KH17"/>
<evidence type="ECO:0000313" key="1">
    <source>
        <dbReference type="EMBL" id="OGE40095.1"/>
    </source>
</evidence>